<organism evidence="2 3">
    <name type="scientific">Paenibacillus eucommiae</name>
    <dbReference type="NCBI Taxonomy" id="1355755"/>
    <lineage>
        <taxon>Bacteria</taxon>
        <taxon>Bacillati</taxon>
        <taxon>Bacillota</taxon>
        <taxon>Bacilli</taxon>
        <taxon>Bacillales</taxon>
        <taxon>Paenibacillaceae</taxon>
        <taxon>Paenibacillus</taxon>
    </lineage>
</organism>
<name>A0ABS4INR8_9BACL</name>
<evidence type="ECO:0000313" key="2">
    <source>
        <dbReference type="EMBL" id="MBP1989192.1"/>
    </source>
</evidence>
<proteinExistence type="predicted"/>
<keyword evidence="1" id="KW-1133">Transmembrane helix</keyword>
<feature type="transmembrane region" description="Helical" evidence="1">
    <location>
        <begin position="20"/>
        <end position="39"/>
    </location>
</feature>
<protein>
    <submittedName>
        <fullName evidence="2">Uncharacterized protein</fullName>
    </submittedName>
</protein>
<reference evidence="2 3" key="1">
    <citation type="submission" date="2021-03" db="EMBL/GenBank/DDBJ databases">
        <title>Genomic Encyclopedia of Type Strains, Phase IV (KMG-IV): sequencing the most valuable type-strain genomes for metagenomic binning, comparative biology and taxonomic classification.</title>
        <authorList>
            <person name="Goeker M."/>
        </authorList>
    </citation>
    <scope>NUCLEOTIDE SEQUENCE [LARGE SCALE GENOMIC DNA]</scope>
    <source>
        <strain evidence="2 3">DSM 26048</strain>
    </source>
</reference>
<dbReference type="RefSeq" id="WP_209970025.1">
    <property type="nucleotide sequence ID" value="NZ_JAGGLB010000002.1"/>
</dbReference>
<accession>A0ABS4INR8</accession>
<evidence type="ECO:0000256" key="1">
    <source>
        <dbReference type="SAM" id="Phobius"/>
    </source>
</evidence>
<keyword evidence="3" id="KW-1185">Reference proteome</keyword>
<gene>
    <name evidence="2" type="ORF">J2Z66_000787</name>
</gene>
<evidence type="ECO:0000313" key="3">
    <source>
        <dbReference type="Proteomes" id="UP001519287"/>
    </source>
</evidence>
<keyword evidence="1" id="KW-0812">Transmembrane</keyword>
<keyword evidence="1" id="KW-0472">Membrane</keyword>
<sequence>MVVNMMNGIKSGAEPESAWPWIIAFFILGAIILFISWIFDNLNALSDNGEKSLPLYKPGFILSTDAQFKEAINNRSNVIVYQSGEILDYGGPIESQTEIAVTIAGNHYLKTICEFRIRYW</sequence>
<dbReference type="Proteomes" id="UP001519287">
    <property type="component" value="Unassembled WGS sequence"/>
</dbReference>
<comment type="caution">
    <text evidence="2">The sequence shown here is derived from an EMBL/GenBank/DDBJ whole genome shotgun (WGS) entry which is preliminary data.</text>
</comment>
<dbReference type="EMBL" id="JAGGLB010000002">
    <property type="protein sequence ID" value="MBP1989192.1"/>
    <property type="molecule type" value="Genomic_DNA"/>
</dbReference>